<organism evidence="2 3">
    <name type="scientific">Hyunsoonleella pacifica</name>
    <dbReference type="NCBI Taxonomy" id="1080224"/>
    <lineage>
        <taxon>Bacteria</taxon>
        <taxon>Pseudomonadati</taxon>
        <taxon>Bacteroidota</taxon>
        <taxon>Flavobacteriia</taxon>
        <taxon>Flavobacteriales</taxon>
        <taxon>Flavobacteriaceae</taxon>
    </lineage>
</organism>
<evidence type="ECO:0000259" key="1">
    <source>
        <dbReference type="PROSITE" id="PS51340"/>
    </source>
</evidence>
<dbReference type="SUPFAM" id="SSF50800">
    <property type="entry name" value="PK beta-barrel domain-like"/>
    <property type="match status" value="1"/>
</dbReference>
<feature type="domain" description="MOSC" evidence="1">
    <location>
        <begin position="28"/>
        <end position="163"/>
    </location>
</feature>
<gene>
    <name evidence="2" type="ORF">EYD46_17105</name>
</gene>
<proteinExistence type="predicted"/>
<dbReference type="GO" id="GO:0030170">
    <property type="term" value="F:pyridoxal phosphate binding"/>
    <property type="evidence" value="ECO:0007669"/>
    <property type="project" value="InterPro"/>
</dbReference>
<accession>A0A4Q9FIW8</accession>
<dbReference type="GO" id="GO:0003824">
    <property type="term" value="F:catalytic activity"/>
    <property type="evidence" value="ECO:0007669"/>
    <property type="project" value="InterPro"/>
</dbReference>
<evidence type="ECO:0000313" key="3">
    <source>
        <dbReference type="Proteomes" id="UP000292372"/>
    </source>
</evidence>
<dbReference type="InterPro" id="IPR005302">
    <property type="entry name" value="MoCF_Sase_C"/>
</dbReference>
<dbReference type="AlphaFoldDB" id="A0A4Q9FIW8"/>
<dbReference type="InterPro" id="IPR011037">
    <property type="entry name" value="Pyrv_Knase-like_insert_dom_sf"/>
</dbReference>
<dbReference type="Pfam" id="PF03473">
    <property type="entry name" value="MOSC"/>
    <property type="match status" value="1"/>
</dbReference>
<dbReference type="InterPro" id="IPR052353">
    <property type="entry name" value="Benzoxazolinone_Detox_Enz"/>
</dbReference>
<protein>
    <submittedName>
        <fullName evidence="2">MOSC domain-containing protein</fullName>
    </submittedName>
</protein>
<sequence>MHIQSTNIAEVRTILWQNKEVTTGIFKTPTPKPIYLGQGGVKEDYVADTKVHGGHYKACYLFSTDHYPYWKKLYPNLAWNWGMFGENLTVNGLNETQIRVGDIYKIGNALVQVTQPREPCFKFGVKFGTQEVLKQFIAHGFPGTYVCVLEEGLVQADDNLKLISRLDKSLSVAELYNLIFSKHKDQQLLKTAISLDVLPERKRKQLEKFIY</sequence>
<keyword evidence="3" id="KW-1185">Reference proteome</keyword>
<evidence type="ECO:0000313" key="2">
    <source>
        <dbReference type="EMBL" id="TBN12437.1"/>
    </source>
</evidence>
<dbReference type="PANTHER" id="PTHR30212">
    <property type="entry name" value="PROTEIN YIIM"/>
    <property type="match status" value="1"/>
</dbReference>
<reference evidence="2 3" key="1">
    <citation type="journal article" date="2015" name="Int. J. Syst. Evol. Microbiol.">
        <title>Hyunsoonleella pacifica sp. nov., isolated from seawater of South Pacific Gyre.</title>
        <authorList>
            <person name="Gao X."/>
            <person name="Zhang Z."/>
            <person name="Dai X."/>
            <person name="Zhang X.H."/>
        </authorList>
    </citation>
    <scope>NUCLEOTIDE SEQUENCE [LARGE SCALE GENOMIC DNA]</scope>
    <source>
        <strain evidence="2 3">SW033</strain>
    </source>
</reference>
<dbReference type="Gene3D" id="2.40.33.20">
    <property type="entry name" value="PK beta-barrel domain-like"/>
    <property type="match status" value="1"/>
</dbReference>
<dbReference type="PROSITE" id="PS51340">
    <property type="entry name" value="MOSC"/>
    <property type="match status" value="1"/>
</dbReference>
<comment type="caution">
    <text evidence="2">The sequence shown here is derived from an EMBL/GenBank/DDBJ whole genome shotgun (WGS) entry which is preliminary data.</text>
</comment>
<dbReference type="GO" id="GO:0030151">
    <property type="term" value="F:molybdenum ion binding"/>
    <property type="evidence" value="ECO:0007669"/>
    <property type="project" value="InterPro"/>
</dbReference>
<dbReference type="EMBL" id="SIRS01000008">
    <property type="protein sequence ID" value="TBN12437.1"/>
    <property type="molecule type" value="Genomic_DNA"/>
</dbReference>
<dbReference type="PANTHER" id="PTHR30212:SF2">
    <property type="entry name" value="PROTEIN YIIM"/>
    <property type="match status" value="1"/>
</dbReference>
<name>A0A4Q9FIW8_9FLAO</name>
<dbReference type="RefSeq" id="WP_130938397.1">
    <property type="nucleotide sequence ID" value="NZ_BMEE01000008.1"/>
</dbReference>
<dbReference type="OrthoDB" id="9786134at2"/>
<dbReference type="Proteomes" id="UP000292372">
    <property type="component" value="Unassembled WGS sequence"/>
</dbReference>